<reference evidence="16 17" key="2">
    <citation type="submission" date="2018-08" db="EMBL/GenBank/DDBJ databases">
        <title>A genome reference for cultivated species of the human gut microbiota.</title>
        <authorList>
            <person name="Zou Y."/>
            <person name="Xue W."/>
            <person name="Luo G."/>
        </authorList>
    </citation>
    <scope>NUCLEOTIDE SEQUENCE [LARGE SCALE GENOMIC DNA]</scope>
    <source>
        <strain evidence="9 21">AF25-21</strain>
        <strain evidence="8 17">AF29-2BH</strain>
        <strain evidence="13 22">AF37-6AC</strain>
        <strain evidence="12 20">AF39-4</strain>
        <strain evidence="11 19">AM22-9LB</strain>
        <strain evidence="10 18">AM27-32LB</strain>
        <strain evidence="7 16">OM06-11AA</strain>
    </source>
</reference>
<dbReference type="AlphaFoldDB" id="A0A174MRM0"/>
<dbReference type="GO" id="GO:0006526">
    <property type="term" value="P:L-arginine biosynthetic process"/>
    <property type="evidence" value="ECO:0007669"/>
    <property type="project" value="UniProtKB-UniRule"/>
</dbReference>
<dbReference type="RefSeq" id="WP_055055688.1">
    <property type="nucleotide sequence ID" value="NZ_CABJDZ010000006.1"/>
</dbReference>
<dbReference type="Proteomes" id="UP000285897">
    <property type="component" value="Unassembled WGS sequence"/>
</dbReference>
<evidence type="ECO:0000313" key="11">
    <source>
        <dbReference type="EMBL" id="RHG16794.1"/>
    </source>
</evidence>
<evidence type="ECO:0000256" key="5">
    <source>
        <dbReference type="HAMAP-Rule" id="MF_01107"/>
    </source>
</evidence>
<evidence type="ECO:0000313" key="23">
    <source>
        <dbReference type="Proteomes" id="UP000293506"/>
    </source>
</evidence>
<comment type="subcellular location">
    <subcellularLocation>
        <location evidence="5">Cytoplasm</location>
    </subcellularLocation>
</comment>
<sequence length="398" mass="43353">MSMNEQMNHAEESILHTYNRFPVMFDHGEGCYLYDTEGKKYLDFAAGIAVNALGYHYPGYDDALKSQIDKLTHISNLYYNEPMSEAGEKLIKASGLSKAFFTNSGTEAIEGALKAARKYSYTKYGKEAGRFEIIAMNHSFHGRSMGALSVTGTEHYREPFEPLIGGVKFADFNDLESVKAQITDKTCAVITEVVQGEGGIYPAQKEFLEGLRALCDEKDIILIFDEIQCGMGRTGYYFAWQSYGVQPDVMTCAKALGCGVPVGAFVLGEKAAAASLVPGDHGTTYGGNPFVCAAVSKVFDIFEQDNILAHVQELTPYLEEKLDALVDKCPIVAARRGKGFMQGLVIEGTTVGSVVTKALANGLLVISAGSDVLRLVPPLVITKEHIDEMIEKLEKSLA</sequence>
<evidence type="ECO:0000313" key="20">
    <source>
        <dbReference type="Proteomes" id="UP000284267"/>
    </source>
</evidence>
<accession>A0A174MRM0</accession>
<protein>
    <recommendedName>
        <fullName evidence="5">Acetylornithine aminotransferase</fullName>
        <shortName evidence="5">ACOAT</shortName>
        <ecNumber evidence="5">2.6.1.11</ecNumber>
    </recommendedName>
</protein>
<dbReference type="Proteomes" id="UP000293506">
    <property type="component" value="Unassembled WGS sequence"/>
</dbReference>
<comment type="similarity">
    <text evidence="5">Belongs to the class-III pyridoxal-phosphate-dependent aminotransferase family. ArgD subfamily.</text>
</comment>
<dbReference type="EC" id="2.6.1.11" evidence="5"/>
<dbReference type="InterPro" id="IPR049704">
    <property type="entry name" value="Aminotrans_3_PPA_site"/>
</dbReference>
<evidence type="ECO:0000313" key="17">
    <source>
        <dbReference type="Proteomes" id="UP000283585"/>
    </source>
</evidence>
<feature type="binding site" evidence="5">
    <location>
        <position position="143"/>
    </location>
    <ligand>
        <name>N(2)-acetyl-L-ornithine</name>
        <dbReference type="ChEBI" id="CHEBI:57805"/>
    </ligand>
</feature>
<dbReference type="Gene3D" id="3.90.1150.10">
    <property type="entry name" value="Aspartate Aminotransferase, domain 1"/>
    <property type="match status" value="1"/>
</dbReference>
<keyword evidence="4 5" id="KW-0663">Pyridoxal phosphate</keyword>
<evidence type="ECO:0000256" key="1">
    <source>
        <dbReference type="ARBA" id="ARBA00022576"/>
    </source>
</evidence>
<dbReference type="EMBL" id="QRUH01000004">
    <property type="protein sequence ID" value="RGR49650.1"/>
    <property type="molecule type" value="Genomic_DNA"/>
</dbReference>
<evidence type="ECO:0000313" key="21">
    <source>
        <dbReference type="Proteomes" id="UP000285839"/>
    </source>
</evidence>
<feature type="binding site" evidence="5">
    <location>
        <begin position="105"/>
        <end position="106"/>
    </location>
    <ligand>
        <name>pyridoxal 5'-phosphate</name>
        <dbReference type="ChEBI" id="CHEBI:597326"/>
    </ligand>
</feature>
<dbReference type="EMBL" id="QROE01000006">
    <property type="protein sequence ID" value="RHK93808.1"/>
    <property type="molecule type" value="Genomic_DNA"/>
</dbReference>
<dbReference type="PANTHER" id="PTHR11986">
    <property type="entry name" value="AMINOTRANSFERASE CLASS III"/>
    <property type="match status" value="1"/>
</dbReference>
<dbReference type="Pfam" id="PF00202">
    <property type="entry name" value="Aminotran_3"/>
    <property type="match status" value="1"/>
</dbReference>
<proteinExistence type="inferred from homology"/>
<dbReference type="EMBL" id="QRSS01000003">
    <property type="protein sequence ID" value="RGQ06849.1"/>
    <property type="molecule type" value="Genomic_DNA"/>
</dbReference>
<dbReference type="InterPro" id="IPR015421">
    <property type="entry name" value="PyrdxlP-dep_Trfase_major"/>
</dbReference>
<keyword evidence="1 5" id="KW-0032">Aminotransferase</keyword>
<feature type="binding site" evidence="5">
    <location>
        <begin position="225"/>
        <end position="228"/>
    </location>
    <ligand>
        <name>pyridoxal 5'-phosphate</name>
        <dbReference type="ChEBI" id="CHEBI:597326"/>
    </ligand>
</feature>
<dbReference type="Proteomes" id="UP000284267">
    <property type="component" value="Unassembled WGS sequence"/>
</dbReference>
<evidence type="ECO:0000313" key="18">
    <source>
        <dbReference type="Proteomes" id="UP000283928"/>
    </source>
</evidence>
<evidence type="ECO:0000313" key="8">
    <source>
        <dbReference type="EMBL" id="RGQ06849.1"/>
    </source>
</evidence>
<dbReference type="NCBIfam" id="NF002325">
    <property type="entry name" value="PRK01278.1"/>
    <property type="match status" value="1"/>
</dbReference>
<feature type="binding site" evidence="5">
    <location>
        <position position="283"/>
    </location>
    <ligand>
        <name>N(2)-acetyl-L-ornithine</name>
        <dbReference type="ChEBI" id="CHEBI:57805"/>
    </ligand>
</feature>
<evidence type="ECO:0000313" key="13">
    <source>
        <dbReference type="EMBL" id="RHL47369.1"/>
    </source>
</evidence>
<dbReference type="HAMAP" id="MF_01107">
    <property type="entry name" value="ArgD_aminotrans_3"/>
    <property type="match status" value="1"/>
</dbReference>
<evidence type="ECO:0000313" key="9">
    <source>
        <dbReference type="EMBL" id="RGR49650.1"/>
    </source>
</evidence>
<dbReference type="EMBL" id="QRHZ01000005">
    <property type="protein sequence ID" value="RHG16794.1"/>
    <property type="molecule type" value="Genomic_DNA"/>
</dbReference>
<dbReference type="UniPathway" id="UPA00068">
    <property type="reaction ID" value="UER00109"/>
</dbReference>
<comment type="pathway">
    <text evidence="5">Amino-acid biosynthesis; L-arginine biosynthesis; N(2)-acetyl-L-ornithine from L-glutamate: step 4/4.</text>
</comment>
<keyword evidence="5" id="KW-0055">Arginine biosynthesis</keyword>
<evidence type="ECO:0000313" key="22">
    <source>
        <dbReference type="Proteomes" id="UP000285897"/>
    </source>
</evidence>
<dbReference type="SUPFAM" id="SSF53383">
    <property type="entry name" value="PLP-dependent transferases"/>
    <property type="match status" value="1"/>
</dbReference>
<dbReference type="NCBIfam" id="TIGR00707">
    <property type="entry name" value="argD"/>
    <property type="match status" value="1"/>
</dbReference>
<dbReference type="Proteomes" id="UP000261222">
    <property type="component" value="Unassembled WGS sequence"/>
</dbReference>
<dbReference type="EMBL" id="QSKO01000004">
    <property type="protein sequence ID" value="RHE76873.1"/>
    <property type="molecule type" value="Genomic_DNA"/>
</dbReference>
<dbReference type="Proteomes" id="UP000095413">
    <property type="component" value="Unassembled WGS sequence"/>
</dbReference>
<evidence type="ECO:0000256" key="3">
    <source>
        <dbReference type="ARBA" id="ARBA00022679"/>
    </source>
</evidence>
<dbReference type="EMBL" id="RCXQ01000003">
    <property type="protein sequence ID" value="RYT67802.1"/>
    <property type="molecule type" value="Genomic_DNA"/>
</dbReference>
<dbReference type="Proteomes" id="UP000284220">
    <property type="component" value="Unassembled WGS sequence"/>
</dbReference>
<evidence type="ECO:0000313" key="6">
    <source>
        <dbReference type="EMBL" id="CUP38943.1"/>
    </source>
</evidence>
<dbReference type="InterPro" id="IPR050103">
    <property type="entry name" value="Class-III_PLP-dep_AT"/>
</dbReference>
<feature type="binding site" evidence="5">
    <location>
        <position position="140"/>
    </location>
    <ligand>
        <name>pyridoxal 5'-phosphate</name>
        <dbReference type="ChEBI" id="CHEBI:597326"/>
    </ligand>
</feature>
<comment type="subunit">
    <text evidence="5">Homodimer.</text>
</comment>
<dbReference type="EMBL" id="QROS01000006">
    <property type="protein sequence ID" value="RHL47369.1"/>
    <property type="molecule type" value="Genomic_DNA"/>
</dbReference>
<evidence type="ECO:0000313" key="15">
    <source>
        <dbReference type="Proteomes" id="UP000095413"/>
    </source>
</evidence>
<dbReference type="EMBL" id="CZBA01000005">
    <property type="protein sequence ID" value="CUP38943.1"/>
    <property type="molecule type" value="Genomic_DNA"/>
</dbReference>
<dbReference type="GO" id="GO:0042802">
    <property type="term" value="F:identical protein binding"/>
    <property type="evidence" value="ECO:0007669"/>
    <property type="project" value="TreeGrafter"/>
</dbReference>
<evidence type="ECO:0000313" key="14">
    <source>
        <dbReference type="EMBL" id="RYT67802.1"/>
    </source>
</evidence>
<keyword evidence="2 5" id="KW-0028">Amino-acid biosynthesis</keyword>
<dbReference type="Proteomes" id="UP000283585">
    <property type="component" value="Unassembled WGS sequence"/>
</dbReference>
<comment type="cofactor">
    <cofactor evidence="5">
        <name>pyridoxal 5'-phosphate</name>
        <dbReference type="ChEBI" id="CHEBI:597326"/>
    </cofactor>
    <text evidence="5">Binds 1 pyridoxal phosphate per subunit.</text>
</comment>
<evidence type="ECO:0000313" key="16">
    <source>
        <dbReference type="Proteomes" id="UP000261222"/>
    </source>
</evidence>
<dbReference type="FunFam" id="3.40.640.10:FF:000004">
    <property type="entry name" value="Acetylornithine aminotransferase"/>
    <property type="match status" value="1"/>
</dbReference>
<feature type="modified residue" description="N6-(pyridoxal phosphate)lysine" evidence="5">
    <location>
        <position position="254"/>
    </location>
</feature>
<evidence type="ECO:0000313" key="19">
    <source>
        <dbReference type="Proteomes" id="UP000284220"/>
    </source>
</evidence>
<keyword evidence="3 5" id="KW-0808">Transferase</keyword>
<comment type="miscellaneous">
    <text evidence="5">May also have succinyldiaminopimelate aminotransferase activity, thus carrying out the corresponding step in lysine biosynthesis.</text>
</comment>
<dbReference type="InterPro" id="IPR005814">
    <property type="entry name" value="Aminotrans_3"/>
</dbReference>
<evidence type="ECO:0000313" key="10">
    <source>
        <dbReference type="EMBL" id="RHE76873.1"/>
    </source>
</evidence>
<dbReference type="GO" id="GO:0030170">
    <property type="term" value="F:pyridoxal phosphate binding"/>
    <property type="evidence" value="ECO:0007669"/>
    <property type="project" value="InterPro"/>
</dbReference>
<dbReference type="GO" id="GO:0005737">
    <property type="term" value="C:cytoplasm"/>
    <property type="evidence" value="ECO:0007669"/>
    <property type="project" value="UniProtKB-SubCell"/>
</dbReference>
<dbReference type="Proteomes" id="UP000283928">
    <property type="component" value="Unassembled WGS sequence"/>
</dbReference>
<name>A0A174MRM0_9FIRM</name>
<dbReference type="PIRSF" id="PIRSF000521">
    <property type="entry name" value="Transaminase_4ab_Lys_Orn"/>
    <property type="match status" value="1"/>
</dbReference>
<dbReference type="Gene3D" id="3.40.640.10">
    <property type="entry name" value="Type I PLP-dependent aspartate aminotransferase-like (Major domain)"/>
    <property type="match status" value="1"/>
</dbReference>
<dbReference type="GO" id="GO:0003992">
    <property type="term" value="F:N2-acetyl-L-ornithine:2-oxoglutarate 5-aminotransferase activity"/>
    <property type="evidence" value="ECO:0007669"/>
    <property type="project" value="UniProtKB-UniRule"/>
</dbReference>
<reference evidence="6 15" key="1">
    <citation type="submission" date="2015-09" db="EMBL/GenBank/DDBJ databases">
        <authorList>
            <consortium name="Pathogen Informatics"/>
        </authorList>
    </citation>
    <scope>NUCLEOTIDE SEQUENCE [LARGE SCALE GENOMIC DNA]</scope>
    <source>
        <strain evidence="6 15">2789STDY5834921</strain>
    </source>
</reference>
<dbReference type="InterPro" id="IPR015422">
    <property type="entry name" value="PyrdxlP-dep_Trfase_small"/>
</dbReference>
<organism evidence="6 15">
    <name type="scientific">Blautia obeum</name>
    <dbReference type="NCBI Taxonomy" id="40520"/>
    <lineage>
        <taxon>Bacteria</taxon>
        <taxon>Bacillati</taxon>
        <taxon>Bacillota</taxon>
        <taxon>Clostridia</taxon>
        <taxon>Lachnospirales</taxon>
        <taxon>Lachnospiraceae</taxon>
        <taxon>Blautia</taxon>
    </lineage>
</organism>
<dbReference type="InterPro" id="IPR015424">
    <property type="entry name" value="PyrdxlP-dep_Trfase"/>
</dbReference>
<dbReference type="PANTHER" id="PTHR11986:SF79">
    <property type="entry name" value="ACETYLORNITHINE AMINOTRANSFERASE, MITOCHONDRIAL"/>
    <property type="match status" value="1"/>
</dbReference>
<comment type="catalytic activity">
    <reaction evidence="5">
        <text>N(2)-acetyl-L-ornithine + 2-oxoglutarate = N-acetyl-L-glutamate 5-semialdehyde + L-glutamate</text>
        <dbReference type="Rhea" id="RHEA:18049"/>
        <dbReference type="ChEBI" id="CHEBI:16810"/>
        <dbReference type="ChEBI" id="CHEBI:29123"/>
        <dbReference type="ChEBI" id="CHEBI:29985"/>
        <dbReference type="ChEBI" id="CHEBI:57805"/>
        <dbReference type="EC" id="2.6.1.11"/>
    </reaction>
</comment>
<dbReference type="EMBL" id="QSUB01000003">
    <property type="protein sequence ID" value="RGN04893.1"/>
    <property type="molecule type" value="Genomic_DNA"/>
</dbReference>
<dbReference type="Proteomes" id="UP000285839">
    <property type="component" value="Unassembled WGS sequence"/>
</dbReference>
<dbReference type="OrthoDB" id="9801052at2"/>
<gene>
    <name evidence="6" type="primary">argD_1</name>
    <name evidence="5" type="synonym">argD</name>
    <name evidence="13" type="ORF">DW021_09935</name>
    <name evidence="12" type="ORF">DW040_13195</name>
    <name evidence="11" type="ORF">DW272_10980</name>
    <name evidence="10" type="ORF">DW723_04430</name>
    <name evidence="9" type="ORF">DWY46_07630</name>
    <name evidence="8" type="ORF">DWZ12_03545</name>
    <name evidence="7" type="ORF">DXB81_08705</name>
    <name evidence="14" type="ORF">EAI82_04570</name>
    <name evidence="6" type="ORF">ERS852533_01190</name>
</gene>
<evidence type="ECO:0000256" key="4">
    <source>
        <dbReference type="ARBA" id="ARBA00022898"/>
    </source>
</evidence>
<dbReference type="PROSITE" id="PS00600">
    <property type="entry name" value="AA_TRANSFER_CLASS_3"/>
    <property type="match status" value="1"/>
</dbReference>
<evidence type="ECO:0000313" key="7">
    <source>
        <dbReference type="EMBL" id="RGN04893.1"/>
    </source>
</evidence>
<keyword evidence="5" id="KW-0963">Cytoplasm</keyword>
<feature type="binding site" evidence="5">
    <location>
        <position position="284"/>
    </location>
    <ligand>
        <name>pyridoxal 5'-phosphate</name>
        <dbReference type="ChEBI" id="CHEBI:597326"/>
    </ligand>
</feature>
<evidence type="ECO:0000256" key="2">
    <source>
        <dbReference type="ARBA" id="ARBA00022605"/>
    </source>
</evidence>
<evidence type="ECO:0000313" key="12">
    <source>
        <dbReference type="EMBL" id="RHK93808.1"/>
    </source>
</evidence>
<reference evidence="14 23" key="3">
    <citation type="journal article" date="2019" name="Science, e1252229">
        <title>Invertible promoters mediate bacterial phase variation, antibiotic resistance, and host adaptation in the gut.</title>
        <authorList>
            <person name="Jiang X."/>
            <person name="Hall A.B."/>
            <person name="Arthur T.D."/>
            <person name="Plichta D.R."/>
            <person name="Covington C.T."/>
            <person name="Poyet M."/>
            <person name="Crothers J."/>
            <person name="Moses P.L."/>
            <person name="Tolonen A.C."/>
            <person name="Vlamakis H."/>
            <person name="Alm E.J."/>
            <person name="Xavier R.J."/>
        </authorList>
    </citation>
    <scope>NUCLEOTIDE SEQUENCE [LARGE SCALE GENOMIC DNA]</scope>
    <source>
        <strain evidence="23">af_0058</strain>
        <strain evidence="14">Af_0058</strain>
    </source>
</reference>
<dbReference type="CDD" id="cd00610">
    <property type="entry name" value="OAT_like"/>
    <property type="match status" value="1"/>
</dbReference>
<dbReference type="InterPro" id="IPR004636">
    <property type="entry name" value="AcOrn/SuccOrn_fam"/>
</dbReference>